<dbReference type="EMBL" id="BGPR01009130">
    <property type="protein sequence ID" value="GBN38172.1"/>
    <property type="molecule type" value="Genomic_DNA"/>
</dbReference>
<comment type="caution">
    <text evidence="1">The sequence shown here is derived from an EMBL/GenBank/DDBJ whole genome shotgun (WGS) entry which is preliminary data.</text>
</comment>
<accession>A0A4Y2NGZ0</accession>
<proteinExistence type="predicted"/>
<name>A0A4Y2NGZ0_ARAVE</name>
<gene>
    <name evidence="1" type="ORF">AVEN_160451_1</name>
</gene>
<keyword evidence="2" id="KW-1185">Reference proteome</keyword>
<protein>
    <submittedName>
        <fullName evidence="1">Uncharacterized protein</fullName>
    </submittedName>
</protein>
<organism evidence="1 2">
    <name type="scientific">Araneus ventricosus</name>
    <name type="common">Orbweaver spider</name>
    <name type="synonym">Epeira ventricosa</name>
    <dbReference type="NCBI Taxonomy" id="182803"/>
    <lineage>
        <taxon>Eukaryota</taxon>
        <taxon>Metazoa</taxon>
        <taxon>Ecdysozoa</taxon>
        <taxon>Arthropoda</taxon>
        <taxon>Chelicerata</taxon>
        <taxon>Arachnida</taxon>
        <taxon>Araneae</taxon>
        <taxon>Araneomorphae</taxon>
        <taxon>Entelegynae</taxon>
        <taxon>Araneoidea</taxon>
        <taxon>Araneidae</taxon>
        <taxon>Araneus</taxon>
    </lineage>
</organism>
<evidence type="ECO:0000313" key="2">
    <source>
        <dbReference type="Proteomes" id="UP000499080"/>
    </source>
</evidence>
<sequence length="155" mass="17185">MALTSPITSESVKLRSNGLYFHRFCPQFALFPVVGKGRIDVARGLVIESVVSRVVGVSSSHIKGPDGAIASVHSNTVGIFAKPRAVGTARLFEFHRPKSTSANLERLEDCPTHSPLEQGLRHRETTEFNNDASQKLKRQIKMCHQKELIINCTYL</sequence>
<dbReference type="AlphaFoldDB" id="A0A4Y2NGZ0"/>
<evidence type="ECO:0000313" key="1">
    <source>
        <dbReference type="EMBL" id="GBN38172.1"/>
    </source>
</evidence>
<dbReference type="Proteomes" id="UP000499080">
    <property type="component" value="Unassembled WGS sequence"/>
</dbReference>
<reference evidence="1 2" key="1">
    <citation type="journal article" date="2019" name="Sci. Rep.">
        <title>Orb-weaving spider Araneus ventricosus genome elucidates the spidroin gene catalogue.</title>
        <authorList>
            <person name="Kono N."/>
            <person name="Nakamura H."/>
            <person name="Ohtoshi R."/>
            <person name="Moran D.A.P."/>
            <person name="Shinohara A."/>
            <person name="Yoshida Y."/>
            <person name="Fujiwara M."/>
            <person name="Mori M."/>
            <person name="Tomita M."/>
            <person name="Arakawa K."/>
        </authorList>
    </citation>
    <scope>NUCLEOTIDE SEQUENCE [LARGE SCALE GENOMIC DNA]</scope>
</reference>